<feature type="compositionally biased region" description="Polar residues" evidence="16">
    <location>
        <begin position="366"/>
        <end position="376"/>
    </location>
</feature>
<comment type="similarity">
    <text evidence="4">Belongs to the DEF1 family.</text>
</comment>
<proteinExistence type="inferred from homology"/>
<evidence type="ECO:0000256" key="5">
    <source>
        <dbReference type="ARBA" id="ARBA00020536"/>
    </source>
</evidence>
<dbReference type="InterPro" id="IPR041803">
    <property type="entry name" value="DEF1_CUE"/>
</dbReference>
<feature type="compositionally biased region" description="Low complexity" evidence="16">
    <location>
        <begin position="588"/>
        <end position="598"/>
    </location>
</feature>
<feature type="compositionally biased region" description="Low complexity" evidence="16">
    <location>
        <begin position="665"/>
        <end position="689"/>
    </location>
</feature>
<feature type="domain" description="CUE" evidence="17">
    <location>
        <begin position="62"/>
        <end position="102"/>
    </location>
</feature>
<evidence type="ECO:0000256" key="10">
    <source>
        <dbReference type="ARBA" id="ARBA00022786"/>
    </source>
</evidence>
<feature type="compositionally biased region" description="Polar residues" evidence="16">
    <location>
        <begin position="855"/>
        <end position="864"/>
    </location>
</feature>
<feature type="compositionally biased region" description="Basic and acidic residues" evidence="16">
    <location>
        <begin position="108"/>
        <end position="124"/>
    </location>
</feature>
<keyword evidence="19" id="KW-1185">Reference proteome</keyword>
<keyword evidence="10" id="KW-0833">Ubl conjugation pathway</keyword>
<keyword evidence="7" id="KW-0963">Cytoplasm</keyword>
<dbReference type="GO" id="GO:0006281">
    <property type="term" value="P:DNA repair"/>
    <property type="evidence" value="ECO:0007669"/>
    <property type="project" value="UniProtKB-KW"/>
</dbReference>
<keyword evidence="12" id="KW-0779">Telomere</keyword>
<feature type="region of interest" description="Disordered" evidence="16">
    <location>
        <begin position="105"/>
        <end position="272"/>
    </location>
</feature>
<dbReference type="PANTHER" id="PTHR16308:SF13">
    <property type="entry name" value="PROTEIN LINGERER"/>
    <property type="match status" value="1"/>
</dbReference>
<gene>
    <name evidence="18" type="ORF">AMS68_000312</name>
</gene>
<keyword evidence="8" id="KW-0597">Phosphoprotein</keyword>
<evidence type="ECO:0000256" key="15">
    <source>
        <dbReference type="ARBA" id="ARBA00023242"/>
    </source>
</evidence>
<evidence type="ECO:0000256" key="16">
    <source>
        <dbReference type="SAM" id="MobiDB-lite"/>
    </source>
</evidence>
<feature type="compositionally biased region" description="Low complexity" evidence="16">
    <location>
        <begin position="901"/>
        <end position="914"/>
    </location>
</feature>
<dbReference type="GO" id="GO:0005737">
    <property type="term" value="C:cytoplasm"/>
    <property type="evidence" value="ECO:0007669"/>
    <property type="project" value="UniProtKB-SubCell"/>
</dbReference>
<feature type="compositionally biased region" description="Low complexity" evidence="16">
    <location>
        <begin position="865"/>
        <end position="874"/>
    </location>
</feature>
<feature type="compositionally biased region" description="Low complexity" evidence="16">
    <location>
        <begin position="536"/>
        <end position="550"/>
    </location>
</feature>
<evidence type="ECO:0000256" key="4">
    <source>
        <dbReference type="ARBA" id="ARBA00005491"/>
    </source>
</evidence>
<feature type="region of interest" description="Disordered" evidence="16">
    <location>
        <begin position="642"/>
        <end position="700"/>
    </location>
</feature>
<dbReference type="AlphaFoldDB" id="A0A6H0XJJ2"/>
<evidence type="ECO:0000256" key="7">
    <source>
        <dbReference type="ARBA" id="ARBA00022490"/>
    </source>
</evidence>
<evidence type="ECO:0000313" key="18">
    <source>
        <dbReference type="EMBL" id="QIW94794.1"/>
    </source>
</evidence>
<feature type="compositionally biased region" description="Polar residues" evidence="16">
    <location>
        <begin position="916"/>
        <end position="926"/>
    </location>
</feature>
<feature type="region of interest" description="Disordered" evidence="16">
    <location>
        <begin position="1"/>
        <end position="56"/>
    </location>
</feature>
<evidence type="ECO:0000256" key="14">
    <source>
        <dbReference type="ARBA" id="ARBA00023204"/>
    </source>
</evidence>
<reference evidence="18 19" key="1">
    <citation type="journal article" date="2016" name="Sci. Rep.">
        <title>Peltaster fructicola genome reveals evolution from an invasive phytopathogen to an ectophytic parasite.</title>
        <authorList>
            <person name="Xu C."/>
            <person name="Chen H."/>
            <person name="Gleason M.L."/>
            <person name="Xu J.R."/>
            <person name="Liu H."/>
            <person name="Zhang R."/>
            <person name="Sun G."/>
        </authorList>
    </citation>
    <scope>NUCLEOTIDE SEQUENCE [LARGE SCALE GENOMIC DNA]</scope>
    <source>
        <strain evidence="18 19">LNHT1506</strain>
    </source>
</reference>
<feature type="compositionally biased region" description="Low complexity" evidence="16">
    <location>
        <begin position="744"/>
        <end position="754"/>
    </location>
</feature>
<feature type="compositionally biased region" description="Polar residues" evidence="16">
    <location>
        <begin position="324"/>
        <end position="340"/>
    </location>
</feature>
<evidence type="ECO:0000256" key="11">
    <source>
        <dbReference type="ARBA" id="ARBA00022843"/>
    </source>
</evidence>
<comment type="subcellular location">
    <subcellularLocation>
        <location evidence="3">Chromosome</location>
        <location evidence="3">Telomere</location>
    </subcellularLocation>
    <subcellularLocation>
        <location evidence="2">Cytoplasm</location>
    </subcellularLocation>
    <subcellularLocation>
        <location evidence="1">Nucleus</location>
    </subcellularLocation>
</comment>
<feature type="compositionally biased region" description="Low complexity" evidence="16">
    <location>
        <begin position="476"/>
        <end position="498"/>
    </location>
</feature>
<dbReference type="Proteomes" id="UP000503462">
    <property type="component" value="Chromosome 1"/>
</dbReference>
<feature type="compositionally biased region" description="Gly residues" evidence="16">
    <location>
        <begin position="928"/>
        <end position="938"/>
    </location>
</feature>
<keyword evidence="11" id="KW-0832">Ubl conjugation</keyword>
<keyword evidence="13" id="KW-0238">DNA-binding</keyword>
<evidence type="ECO:0000256" key="3">
    <source>
        <dbReference type="ARBA" id="ARBA00004574"/>
    </source>
</evidence>
<evidence type="ECO:0000256" key="9">
    <source>
        <dbReference type="ARBA" id="ARBA00022763"/>
    </source>
</evidence>
<keyword evidence="9" id="KW-0227">DNA damage</keyword>
<organism evidence="18 19">
    <name type="scientific">Peltaster fructicola</name>
    <dbReference type="NCBI Taxonomy" id="286661"/>
    <lineage>
        <taxon>Eukaryota</taxon>
        <taxon>Fungi</taxon>
        <taxon>Dikarya</taxon>
        <taxon>Ascomycota</taxon>
        <taxon>Pezizomycotina</taxon>
        <taxon>Dothideomycetes</taxon>
        <taxon>Dothideomycetes incertae sedis</taxon>
        <taxon>Peltaster</taxon>
    </lineage>
</organism>
<dbReference type="Pfam" id="PF02845">
    <property type="entry name" value="CUE"/>
    <property type="match status" value="1"/>
</dbReference>
<evidence type="ECO:0000259" key="17">
    <source>
        <dbReference type="Pfam" id="PF02845"/>
    </source>
</evidence>
<feature type="compositionally biased region" description="Polar residues" evidence="16">
    <location>
        <begin position="755"/>
        <end position="766"/>
    </location>
</feature>
<dbReference type="InterPro" id="IPR003892">
    <property type="entry name" value="CUE"/>
</dbReference>
<dbReference type="InterPro" id="IPR051833">
    <property type="entry name" value="TC-DDR_regulator"/>
</dbReference>
<dbReference type="GO" id="GO:0043130">
    <property type="term" value="F:ubiquitin binding"/>
    <property type="evidence" value="ECO:0007669"/>
    <property type="project" value="InterPro"/>
</dbReference>
<feature type="compositionally biased region" description="Polar residues" evidence="16">
    <location>
        <begin position="184"/>
        <end position="204"/>
    </location>
</feature>
<feature type="compositionally biased region" description="Low complexity" evidence="16">
    <location>
        <begin position="7"/>
        <end position="18"/>
    </location>
</feature>
<protein>
    <recommendedName>
        <fullName evidence="5">RNA polymerase II degradation factor 1</fullName>
    </recommendedName>
</protein>
<dbReference type="GO" id="GO:0005634">
    <property type="term" value="C:nucleus"/>
    <property type="evidence" value="ECO:0007669"/>
    <property type="project" value="UniProtKB-SubCell"/>
</dbReference>
<keyword evidence="6" id="KW-0158">Chromosome</keyword>
<dbReference type="GO" id="GO:0000781">
    <property type="term" value="C:chromosome, telomeric region"/>
    <property type="evidence" value="ECO:0007669"/>
    <property type="project" value="UniProtKB-SubCell"/>
</dbReference>
<sequence>MSEVDTRPASTRGRSSARGGRGGFSRGGPRGGKRINGTSESAAVEESFDDQGELGDMKRKYTAQLPVLKDMFADWNDVDLLFALQESDGDLAATVDKISQGNVSQFSEVKKNKDRARSRVKEEPTTTPSDKPVGSIRGRGRGGLEGTRGRGGRGSDRGRGGHRGARGGHATTNGAVKDGDGPSVPTTESTAWDTGATEASTSGWDTAAAAEPAAAPAAAPVEEKPAQSLLKKTWASMFSQPKPAPAPAPAPAAKAEPEPPAPLPEPEIVPDVPTPAILTEETQPAILAAAIIDGDATTEEAQIPPPKNPLTQENVEHLPDESNPPATHTAASTVDSNDPRNLTPLPGQQAPIGRPPLGGFAASAQRAASGSMRSASFQRRVLEQQEAVVMPGHNAVDRAAVQFGSMGLNGEPGLDVDDEREDPETRQAPQHSPPSQPKASLPPSRQTASTTDTGVVDTTTKQAPGLPPASQQNVPQLQESSLTQGLQQEQQQHAYGQSQFGGYGQSAPQHDAQAAQQKPYDPFTSQGQHPQYDRFGQPIQAPQQSSQQGHSGFGGLPSGQHDYSSYYGSEQHRNAYNHYYGAQNNYAQQDNRSQGQQQDANLGQRAASGYGSEQAYAAQAQQQVSMQYDSLSRADLLKARYAEGGNSGNTTPNPLMSGQQQHNPAAQQSAHSMHHQQQGQSQHQQQQQHPYGTNASGFPYGHPYFNSPYAQAYQNQFGFSGYPQGYTGKTGGMYGAPQGYGMGSQSSYEQHSSSPGNTNAFSQNQQSSLRSASGVSSGLGGATLDEYGRQPAQASSHANSSFGINDPFARTPSGFGAQGYAGQTTTAGHEDSLKAYDSTKTGSSPALAQAGRPSSAANNVPATTQAGHPHPQGQQGFGGYQGYPAQNSQYGGLGGLGGHQQQGQTQQGQYSGYGASNFSQYGSYNSRGGWGQTYGGGH</sequence>
<evidence type="ECO:0000256" key="2">
    <source>
        <dbReference type="ARBA" id="ARBA00004496"/>
    </source>
</evidence>
<feature type="region of interest" description="Disordered" evidence="16">
    <location>
        <begin position="401"/>
        <end position="607"/>
    </location>
</feature>
<feature type="compositionally biased region" description="Pro residues" evidence="16">
    <location>
        <begin position="258"/>
        <end position="267"/>
    </location>
</feature>
<feature type="compositionally biased region" description="Polar residues" evidence="16">
    <location>
        <begin position="792"/>
        <end position="803"/>
    </location>
</feature>
<evidence type="ECO:0000256" key="8">
    <source>
        <dbReference type="ARBA" id="ARBA00022553"/>
    </source>
</evidence>
<keyword evidence="14" id="KW-0234">DNA repair</keyword>
<feature type="compositionally biased region" description="Gly residues" evidence="16">
    <location>
        <begin position="19"/>
        <end position="30"/>
    </location>
</feature>
<feature type="compositionally biased region" description="Low complexity" evidence="16">
    <location>
        <begin position="767"/>
        <end position="776"/>
    </location>
</feature>
<dbReference type="PANTHER" id="PTHR16308">
    <property type="entry name" value="UBIQUITIN ASSOCIATED PROTEIN 2-LIKE/LINGERER"/>
    <property type="match status" value="1"/>
</dbReference>
<evidence type="ECO:0000256" key="12">
    <source>
        <dbReference type="ARBA" id="ARBA00022895"/>
    </source>
</evidence>
<evidence type="ECO:0000256" key="1">
    <source>
        <dbReference type="ARBA" id="ARBA00004123"/>
    </source>
</evidence>
<accession>A0A6H0XJJ2</accession>
<keyword evidence="15" id="KW-0539">Nucleus</keyword>
<dbReference type="EMBL" id="CP051139">
    <property type="protein sequence ID" value="QIW94794.1"/>
    <property type="molecule type" value="Genomic_DNA"/>
</dbReference>
<dbReference type="GO" id="GO:0003677">
    <property type="term" value="F:DNA binding"/>
    <property type="evidence" value="ECO:0007669"/>
    <property type="project" value="UniProtKB-KW"/>
</dbReference>
<feature type="compositionally biased region" description="Low complexity" evidence="16">
    <location>
        <begin position="450"/>
        <end position="460"/>
    </location>
</feature>
<feature type="region of interest" description="Disordered" evidence="16">
    <location>
        <begin position="742"/>
        <end position="938"/>
    </location>
</feature>
<dbReference type="CDD" id="cd14368">
    <property type="entry name" value="CUE_DEF1_like"/>
    <property type="match status" value="1"/>
</dbReference>
<feature type="compositionally biased region" description="Low complexity" evidence="16">
    <location>
        <begin position="207"/>
        <end position="220"/>
    </location>
</feature>
<evidence type="ECO:0000256" key="6">
    <source>
        <dbReference type="ARBA" id="ARBA00022454"/>
    </source>
</evidence>
<feature type="region of interest" description="Disordered" evidence="16">
    <location>
        <begin position="296"/>
        <end position="376"/>
    </location>
</feature>
<dbReference type="OrthoDB" id="5396806at2759"/>
<evidence type="ECO:0000313" key="19">
    <source>
        <dbReference type="Proteomes" id="UP000503462"/>
    </source>
</evidence>
<feature type="compositionally biased region" description="Polar residues" evidence="16">
    <location>
        <begin position="648"/>
        <end position="664"/>
    </location>
</feature>
<evidence type="ECO:0000256" key="13">
    <source>
        <dbReference type="ARBA" id="ARBA00023125"/>
    </source>
</evidence>
<name>A0A6H0XJJ2_9PEZI</name>
<feature type="compositionally biased region" description="Gly residues" evidence="16">
    <location>
        <begin position="891"/>
        <end position="900"/>
    </location>
</feature>